<keyword evidence="2" id="KW-1185">Reference proteome</keyword>
<comment type="caution">
    <text evidence="1">The sequence shown here is derived from an EMBL/GenBank/DDBJ whole genome shotgun (WGS) entry which is preliminary data.</text>
</comment>
<accession>A0A917D0Y1</accession>
<dbReference type="Proteomes" id="UP000637643">
    <property type="component" value="Unassembled WGS sequence"/>
</dbReference>
<reference evidence="1" key="1">
    <citation type="journal article" date="2014" name="Int. J. Syst. Evol. Microbiol.">
        <title>Complete genome sequence of Corynebacterium casei LMG S-19264T (=DSM 44701T), isolated from a smear-ripened cheese.</title>
        <authorList>
            <consortium name="US DOE Joint Genome Institute (JGI-PGF)"/>
            <person name="Walter F."/>
            <person name="Albersmeier A."/>
            <person name="Kalinowski J."/>
            <person name="Ruckert C."/>
        </authorList>
    </citation>
    <scope>NUCLEOTIDE SEQUENCE</scope>
    <source>
        <strain evidence="1">CGMCC 1.16134</strain>
    </source>
</reference>
<organism evidence="1 2">
    <name type="scientific">Paenibacillus albidus</name>
    <dbReference type="NCBI Taxonomy" id="2041023"/>
    <lineage>
        <taxon>Bacteria</taxon>
        <taxon>Bacillati</taxon>
        <taxon>Bacillota</taxon>
        <taxon>Bacilli</taxon>
        <taxon>Bacillales</taxon>
        <taxon>Paenibacillaceae</taxon>
        <taxon>Paenibacillus</taxon>
    </lineage>
</organism>
<proteinExistence type="predicted"/>
<name>A0A917D0Y1_9BACL</name>
<protein>
    <submittedName>
        <fullName evidence="1">Uncharacterized protein</fullName>
    </submittedName>
</protein>
<dbReference type="EMBL" id="BMKR01000040">
    <property type="protein sequence ID" value="GGG06054.1"/>
    <property type="molecule type" value="Genomic_DNA"/>
</dbReference>
<gene>
    <name evidence="1" type="ORF">GCM10010912_58360</name>
</gene>
<dbReference type="AlphaFoldDB" id="A0A917D0Y1"/>
<evidence type="ECO:0000313" key="2">
    <source>
        <dbReference type="Proteomes" id="UP000637643"/>
    </source>
</evidence>
<reference evidence="1" key="2">
    <citation type="submission" date="2020-09" db="EMBL/GenBank/DDBJ databases">
        <authorList>
            <person name="Sun Q."/>
            <person name="Zhou Y."/>
        </authorList>
    </citation>
    <scope>NUCLEOTIDE SEQUENCE</scope>
    <source>
        <strain evidence="1">CGMCC 1.16134</strain>
    </source>
</reference>
<sequence>MGNNPLIRKDPTGHDWLDKLSGFLNGVSDDLTFGLWTYAWDKVYTERDADYYKGYKTYTKNFTPQTKEQELALFALMHSQGFSKMKASQVLDEVMDDVKFKFIAYDGKHFPNKNVSWKNVVESTKSGPAKYKYGTNVEKLERKALDQGVFVKQWKTMGGL</sequence>
<evidence type="ECO:0000313" key="1">
    <source>
        <dbReference type="EMBL" id="GGG06054.1"/>
    </source>
</evidence>